<name>A0ABV1A1D1_9TELE</name>
<feature type="compositionally biased region" description="Polar residues" evidence="1">
    <location>
        <begin position="1"/>
        <end position="14"/>
    </location>
</feature>
<proteinExistence type="predicted"/>
<gene>
    <name evidence="2" type="ORF">AMECASPLE_024148</name>
</gene>
<dbReference type="EMBL" id="JAHRIP010077514">
    <property type="protein sequence ID" value="MEQ2311782.1"/>
    <property type="molecule type" value="Genomic_DNA"/>
</dbReference>
<feature type="compositionally biased region" description="Basic and acidic residues" evidence="1">
    <location>
        <begin position="83"/>
        <end position="103"/>
    </location>
</feature>
<reference evidence="2 3" key="1">
    <citation type="submission" date="2021-06" db="EMBL/GenBank/DDBJ databases">
        <authorList>
            <person name="Palmer J.M."/>
        </authorList>
    </citation>
    <scope>NUCLEOTIDE SEQUENCE [LARGE SCALE GENOMIC DNA]</scope>
    <source>
        <strain evidence="2 3">AS_MEX2019</strain>
        <tissue evidence="2">Muscle</tissue>
    </source>
</reference>
<evidence type="ECO:0000313" key="3">
    <source>
        <dbReference type="Proteomes" id="UP001469553"/>
    </source>
</evidence>
<evidence type="ECO:0000256" key="1">
    <source>
        <dbReference type="SAM" id="MobiDB-lite"/>
    </source>
</evidence>
<feature type="region of interest" description="Disordered" evidence="1">
    <location>
        <begin position="1"/>
        <end position="117"/>
    </location>
</feature>
<organism evidence="2 3">
    <name type="scientific">Ameca splendens</name>
    <dbReference type="NCBI Taxonomy" id="208324"/>
    <lineage>
        <taxon>Eukaryota</taxon>
        <taxon>Metazoa</taxon>
        <taxon>Chordata</taxon>
        <taxon>Craniata</taxon>
        <taxon>Vertebrata</taxon>
        <taxon>Euteleostomi</taxon>
        <taxon>Actinopterygii</taxon>
        <taxon>Neopterygii</taxon>
        <taxon>Teleostei</taxon>
        <taxon>Neoteleostei</taxon>
        <taxon>Acanthomorphata</taxon>
        <taxon>Ovalentaria</taxon>
        <taxon>Atherinomorphae</taxon>
        <taxon>Cyprinodontiformes</taxon>
        <taxon>Goodeidae</taxon>
        <taxon>Ameca</taxon>
    </lineage>
</organism>
<comment type="caution">
    <text evidence="2">The sequence shown here is derived from an EMBL/GenBank/DDBJ whole genome shotgun (WGS) entry which is preliminary data.</text>
</comment>
<protein>
    <submittedName>
        <fullName evidence="2">Uncharacterized protein</fullName>
    </submittedName>
</protein>
<accession>A0ABV1A1D1</accession>
<keyword evidence="3" id="KW-1185">Reference proteome</keyword>
<dbReference type="Proteomes" id="UP001469553">
    <property type="component" value="Unassembled WGS sequence"/>
</dbReference>
<sequence>MKTHSSETGLSTKPPTHPQEDPRKILLKAMPTGGMSAPGGGEHAEPRGRGGGARQGGDVRAAPGATCCSERHSPSYMPSSRTRTVEDRCAQEQRPRRTEEEQKSPSVREGARFPGVA</sequence>
<evidence type="ECO:0000313" key="2">
    <source>
        <dbReference type="EMBL" id="MEQ2311782.1"/>
    </source>
</evidence>